<protein>
    <submittedName>
        <fullName evidence="2">Uncharacterized protein</fullName>
    </submittedName>
</protein>
<gene>
    <name evidence="2" type="ORF">H5410_057734</name>
</gene>
<feature type="compositionally biased region" description="Basic residues" evidence="1">
    <location>
        <begin position="64"/>
        <end position="73"/>
    </location>
</feature>
<feature type="region of interest" description="Disordered" evidence="1">
    <location>
        <begin position="48"/>
        <end position="76"/>
    </location>
</feature>
<dbReference type="Proteomes" id="UP000824120">
    <property type="component" value="Chromosome 11"/>
</dbReference>
<organism evidence="2 3">
    <name type="scientific">Solanum commersonii</name>
    <name type="common">Commerson's wild potato</name>
    <name type="synonym">Commerson's nightshade</name>
    <dbReference type="NCBI Taxonomy" id="4109"/>
    <lineage>
        <taxon>Eukaryota</taxon>
        <taxon>Viridiplantae</taxon>
        <taxon>Streptophyta</taxon>
        <taxon>Embryophyta</taxon>
        <taxon>Tracheophyta</taxon>
        <taxon>Spermatophyta</taxon>
        <taxon>Magnoliopsida</taxon>
        <taxon>eudicotyledons</taxon>
        <taxon>Gunneridae</taxon>
        <taxon>Pentapetalae</taxon>
        <taxon>asterids</taxon>
        <taxon>lamiids</taxon>
        <taxon>Solanales</taxon>
        <taxon>Solanaceae</taxon>
        <taxon>Solanoideae</taxon>
        <taxon>Solaneae</taxon>
        <taxon>Solanum</taxon>
    </lineage>
</organism>
<dbReference type="EMBL" id="JACXVP010000011">
    <property type="protein sequence ID" value="KAG5577600.1"/>
    <property type="molecule type" value="Genomic_DNA"/>
</dbReference>
<evidence type="ECO:0000256" key="1">
    <source>
        <dbReference type="SAM" id="MobiDB-lite"/>
    </source>
</evidence>
<dbReference type="OrthoDB" id="1306281at2759"/>
<proteinExistence type="predicted"/>
<reference evidence="2 3" key="1">
    <citation type="submission" date="2020-09" db="EMBL/GenBank/DDBJ databases">
        <title>De no assembly of potato wild relative species, Solanum commersonii.</title>
        <authorList>
            <person name="Cho K."/>
        </authorList>
    </citation>
    <scope>NUCLEOTIDE SEQUENCE [LARGE SCALE GENOMIC DNA]</scope>
    <source>
        <strain evidence="2">LZ3.2</strain>
        <tissue evidence="2">Leaf</tissue>
    </source>
</reference>
<accession>A0A9J5WRG2</accession>
<evidence type="ECO:0000313" key="3">
    <source>
        <dbReference type="Proteomes" id="UP000824120"/>
    </source>
</evidence>
<comment type="caution">
    <text evidence="2">The sequence shown here is derived from an EMBL/GenBank/DDBJ whole genome shotgun (WGS) entry which is preliminary data.</text>
</comment>
<name>A0A9J5WRG2_SOLCO</name>
<evidence type="ECO:0000313" key="2">
    <source>
        <dbReference type="EMBL" id="KAG5577600.1"/>
    </source>
</evidence>
<sequence>MEIVTALKHVDLQAENFNSEENTSPNWTMIAHKKLVGNHIGFSIGRMARDDDLSSRQQKSGSNKSKRKTHGRQHSWYGKTLRNLFQGIYPANGQAKSYDSATNFNKIQ</sequence>
<dbReference type="AlphaFoldDB" id="A0A9J5WRG2"/>
<keyword evidence="3" id="KW-1185">Reference proteome</keyword>